<evidence type="ECO:0000313" key="2">
    <source>
        <dbReference type="Proteomes" id="UP001164042"/>
    </source>
</evidence>
<dbReference type="AlphaFoldDB" id="A0AA46TVP1"/>
<sequence>MEEITVKEALLKDFAELSGTAVQFERLARSCPSIELLPEEMQEIYIERKKKLKVMQASFEEMLKELADIVFKTY</sequence>
<name>A0AA46TVP1_9LACT</name>
<gene>
    <name evidence="1" type="ORF">OF801_09800</name>
</gene>
<accession>A0AA46TVP1</accession>
<dbReference type="Proteomes" id="UP001164042">
    <property type="component" value="Chromosome"/>
</dbReference>
<evidence type="ECO:0000313" key="1">
    <source>
        <dbReference type="EMBL" id="UYT10233.1"/>
    </source>
</evidence>
<organism evidence="1 2">
    <name type="scientific">Lactococcus garvieae</name>
    <dbReference type="NCBI Taxonomy" id="1363"/>
    <lineage>
        <taxon>Bacteria</taxon>
        <taxon>Bacillati</taxon>
        <taxon>Bacillota</taxon>
        <taxon>Bacilli</taxon>
        <taxon>Lactobacillales</taxon>
        <taxon>Streptococcaceae</taxon>
        <taxon>Lactococcus</taxon>
    </lineage>
</organism>
<dbReference type="RefSeq" id="WP_019291546.1">
    <property type="nucleotide sequence ID" value="NZ_CP109635.1"/>
</dbReference>
<dbReference type="EMBL" id="CP109635">
    <property type="protein sequence ID" value="UYT10233.1"/>
    <property type="molecule type" value="Genomic_DNA"/>
</dbReference>
<protein>
    <submittedName>
        <fullName evidence="1">Uncharacterized protein</fullName>
    </submittedName>
</protein>
<proteinExistence type="predicted"/>
<reference evidence="1" key="1">
    <citation type="submission" date="2022-10" db="EMBL/GenBank/DDBJ databases">
        <title>Genome assembly of Lactococcus garvieae isolates from cricket gut.</title>
        <authorList>
            <person name="Luecke A.R."/>
            <person name="Brown A.M.V."/>
            <person name="Wakeman C.A."/>
        </authorList>
    </citation>
    <scope>NUCLEOTIDE SEQUENCE</scope>
    <source>
        <strain evidence="1">Alexii-11_2</strain>
    </source>
</reference>